<comment type="similarity">
    <text evidence="3">Belongs to the metallophosphoesterase superfamily. Purple acid phosphatase family.</text>
</comment>
<proteinExistence type="inferred from homology"/>
<dbReference type="Pfam" id="PF14008">
    <property type="entry name" value="Metallophos_C"/>
    <property type="match status" value="1"/>
</dbReference>
<evidence type="ECO:0000313" key="8">
    <source>
        <dbReference type="RefSeq" id="XP_030378444.1"/>
    </source>
</evidence>
<dbReference type="CDD" id="cd00839">
    <property type="entry name" value="MPP_PAPs"/>
    <property type="match status" value="1"/>
</dbReference>
<accession>A0A6J2TQX8</accession>
<dbReference type="EC" id="3.1.3.2" evidence="3"/>
<evidence type="ECO:0000256" key="2">
    <source>
        <dbReference type="ARBA" id="ARBA00023180"/>
    </source>
</evidence>
<dbReference type="Gene3D" id="3.60.21.10">
    <property type="match status" value="1"/>
</dbReference>
<evidence type="ECO:0000259" key="4">
    <source>
        <dbReference type="Pfam" id="PF00149"/>
    </source>
</evidence>
<feature type="domain" description="Purple acid phosphatase C-terminal" evidence="5">
    <location>
        <begin position="392"/>
        <end position="454"/>
    </location>
</feature>
<dbReference type="InterPro" id="IPR041792">
    <property type="entry name" value="MPP_PAP"/>
</dbReference>
<dbReference type="Pfam" id="PF00149">
    <property type="entry name" value="Metallophos"/>
    <property type="match status" value="1"/>
</dbReference>
<dbReference type="PANTHER" id="PTHR45867:SF3">
    <property type="entry name" value="ACID PHOSPHATASE TYPE 7"/>
    <property type="match status" value="1"/>
</dbReference>
<dbReference type="OrthoDB" id="45007at2759"/>
<evidence type="ECO:0000259" key="6">
    <source>
        <dbReference type="Pfam" id="PF16656"/>
    </source>
</evidence>
<dbReference type="RefSeq" id="XP_030378444.1">
    <property type="nucleotide sequence ID" value="XM_030522584.1"/>
</dbReference>
<protein>
    <recommendedName>
        <fullName evidence="3">Purple acid phosphatase</fullName>
        <ecNumber evidence="3">3.1.3.2</ecNumber>
    </recommendedName>
</protein>
<feature type="domain" description="Calcineurin-like phosphoesterase" evidence="4">
    <location>
        <begin position="163"/>
        <end position="367"/>
    </location>
</feature>
<keyword evidence="2" id="KW-0325">Glycoprotein</keyword>
<dbReference type="Proteomes" id="UP000504634">
    <property type="component" value="Unplaced"/>
</dbReference>
<comment type="catalytic activity">
    <reaction evidence="3">
        <text>a phosphate monoester + H2O = an alcohol + phosphate</text>
        <dbReference type="Rhea" id="RHEA:15017"/>
        <dbReference type="ChEBI" id="CHEBI:15377"/>
        <dbReference type="ChEBI" id="CHEBI:30879"/>
        <dbReference type="ChEBI" id="CHEBI:43474"/>
        <dbReference type="ChEBI" id="CHEBI:67140"/>
        <dbReference type="EC" id="3.1.3.2"/>
    </reaction>
</comment>
<dbReference type="Pfam" id="PF16656">
    <property type="entry name" value="Pur_ac_phosph_N"/>
    <property type="match status" value="1"/>
</dbReference>
<feature type="domain" description="Purple acid phosphatase N-terminal" evidence="6">
    <location>
        <begin position="51"/>
        <end position="151"/>
    </location>
</feature>
<keyword evidence="7" id="KW-1185">Reference proteome</keyword>
<dbReference type="Gene3D" id="2.60.40.380">
    <property type="entry name" value="Purple acid phosphatase-like, N-terminal"/>
    <property type="match status" value="1"/>
</dbReference>
<feature type="signal peptide" evidence="3">
    <location>
        <begin position="1"/>
        <end position="21"/>
    </location>
</feature>
<organism evidence="7 8">
    <name type="scientific">Drosophila lebanonensis</name>
    <name type="common">Fruit fly</name>
    <name type="synonym">Scaptodrosophila lebanonensis</name>
    <dbReference type="NCBI Taxonomy" id="7225"/>
    <lineage>
        <taxon>Eukaryota</taxon>
        <taxon>Metazoa</taxon>
        <taxon>Ecdysozoa</taxon>
        <taxon>Arthropoda</taxon>
        <taxon>Hexapoda</taxon>
        <taxon>Insecta</taxon>
        <taxon>Pterygota</taxon>
        <taxon>Neoptera</taxon>
        <taxon>Endopterygota</taxon>
        <taxon>Diptera</taxon>
        <taxon>Brachycera</taxon>
        <taxon>Muscomorpha</taxon>
        <taxon>Ephydroidea</taxon>
        <taxon>Drosophilidae</taxon>
        <taxon>Scaptodrosophila</taxon>
    </lineage>
</organism>
<dbReference type="GO" id="GO:0003993">
    <property type="term" value="F:acid phosphatase activity"/>
    <property type="evidence" value="ECO:0007669"/>
    <property type="project" value="UniProtKB-EC"/>
</dbReference>
<dbReference type="SUPFAM" id="SSF56300">
    <property type="entry name" value="Metallo-dependent phosphatases"/>
    <property type="match status" value="1"/>
</dbReference>
<dbReference type="SUPFAM" id="SSF49363">
    <property type="entry name" value="Purple acid phosphatase, N-terminal domain"/>
    <property type="match status" value="1"/>
</dbReference>
<keyword evidence="3" id="KW-0378">Hydrolase</keyword>
<dbReference type="InterPro" id="IPR004843">
    <property type="entry name" value="Calcineurin-like_PHP"/>
</dbReference>
<dbReference type="PANTHER" id="PTHR45867">
    <property type="entry name" value="PURPLE ACID PHOSPHATASE"/>
    <property type="match status" value="1"/>
</dbReference>
<sequence length="468" mass="53180">MAIKMQLVLLALSFILPSGLASPSSNGSPEEPIMTLDDDLESSVHIVHYQPEQVHLAFGERTDSEIVVTWSTRSLPPDMSSVVEYGPTETAASDGLRQRATGGATKFVDGGRKHKSQFIHRVTLRQLEPNTSYTYHCGSAAGWSARYQFRTVPSSESDWSPSLAIYGDMGNENAQSLARLQQDTQQGMYDAILHVGDFAYDMNSNDARVGDEFMRQVETIAAYLPYMVVPGNHEEKFNFSNYRARFSMPGGTDNLFYSFDLGPVHFIGISTEVYYFLNYGLKTLVFQYEWLERDLQAANEPAQRAKRPWIVVYGHRPMYCSNENDNDCTHSETLTRVGWPFVHMFGLEPLFYKYGVDVAIWAHEHSYERLWPIYDYQVRNGSLGSPYENPRAPVHLVTGSAGCKEGREPFKGKIPVWSAFHSQDYGYTRLKAHNRTHLYFEQVSDDQNGAIIDSFWLIKNQHGSYEDL</sequence>
<reference evidence="8" key="1">
    <citation type="submission" date="2025-08" db="UniProtKB">
        <authorList>
            <consortium name="RefSeq"/>
        </authorList>
    </citation>
    <scope>IDENTIFICATION</scope>
    <source>
        <strain evidence="8">11010-0011.00</strain>
        <tissue evidence="8">Whole body</tissue>
    </source>
</reference>
<gene>
    <name evidence="8" type="primary">LOC115627047</name>
</gene>
<dbReference type="InterPro" id="IPR015914">
    <property type="entry name" value="PAPs_N"/>
</dbReference>
<dbReference type="InterPro" id="IPR008963">
    <property type="entry name" value="Purple_acid_Pase-like_N"/>
</dbReference>
<feature type="chain" id="PRO_5027140348" description="Purple acid phosphatase" evidence="3">
    <location>
        <begin position="22"/>
        <end position="468"/>
    </location>
</feature>
<evidence type="ECO:0000313" key="7">
    <source>
        <dbReference type="Proteomes" id="UP000504634"/>
    </source>
</evidence>
<evidence type="ECO:0000256" key="3">
    <source>
        <dbReference type="RuleBase" id="RU361203"/>
    </source>
</evidence>
<dbReference type="GO" id="GO:0046872">
    <property type="term" value="F:metal ion binding"/>
    <property type="evidence" value="ECO:0007669"/>
    <property type="project" value="InterPro"/>
</dbReference>
<dbReference type="InterPro" id="IPR025733">
    <property type="entry name" value="PAPs_C"/>
</dbReference>
<dbReference type="InterPro" id="IPR029052">
    <property type="entry name" value="Metallo-depent_PP-like"/>
</dbReference>
<keyword evidence="1 3" id="KW-0732">Signal</keyword>
<dbReference type="AlphaFoldDB" id="A0A6J2TQX8"/>
<dbReference type="GeneID" id="115627047"/>
<name>A0A6J2TQX8_DROLE</name>
<evidence type="ECO:0000256" key="1">
    <source>
        <dbReference type="ARBA" id="ARBA00022729"/>
    </source>
</evidence>
<evidence type="ECO:0000259" key="5">
    <source>
        <dbReference type="Pfam" id="PF14008"/>
    </source>
</evidence>